<keyword evidence="2" id="KW-1185">Reference proteome</keyword>
<name>A0A3E0DQH7_9BACT</name>
<reference evidence="1 2" key="1">
    <citation type="submission" date="2018-08" db="EMBL/GenBank/DDBJ databases">
        <title>Genomic Encyclopedia of Archaeal and Bacterial Type Strains, Phase II (KMG-II): from individual species to whole genera.</title>
        <authorList>
            <person name="Goeker M."/>
        </authorList>
    </citation>
    <scope>NUCLEOTIDE SEQUENCE [LARGE SCALE GENOMIC DNA]</scope>
    <source>
        <strain evidence="1 2">DSM 15986</strain>
    </source>
</reference>
<dbReference type="AlphaFoldDB" id="A0A3E0DQH7"/>
<proteinExistence type="predicted"/>
<dbReference type="EMBL" id="QUNF01000013">
    <property type="protein sequence ID" value="REG85341.1"/>
    <property type="molecule type" value="Genomic_DNA"/>
</dbReference>
<sequence length="56" mass="6622">MRRAIQEKWKQLLLPTKLPDSPRVDPAFNRTQGPHLFFNILSHENIPLFKLENPID</sequence>
<accession>A0A3E0DQH7</accession>
<dbReference type="Proteomes" id="UP000256405">
    <property type="component" value="Unassembled WGS sequence"/>
</dbReference>
<organism evidence="1 2">
    <name type="scientific">Algoriphagus antarcticus</name>
    <dbReference type="NCBI Taxonomy" id="238540"/>
    <lineage>
        <taxon>Bacteria</taxon>
        <taxon>Pseudomonadati</taxon>
        <taxon>Bacteroidota</taxon>
        <taxon>Cytophagia</taxon>
        <taxon>Cytophagales</taxon>
        <taxon>Cyclobacteriaceae</taxon>
        <taxon>Algoriphagus</taxon>
    </lineage>
</organism>
<comment type="caution">
    <text evidence="1">The sequence shown here is derived from an EMBL/GenBank/DDBJ whole genome shotgun (WGS) entry which is preliminary data.</text>
</comment>
<gene>
    <name evidence="1" type="ORF">C8N25_11328</name>
</gene>
<protein>
    <submittedName>
        <fullName evidence="1">Uncharacterized protein</fullName>
    </submittedName>
</protein>
<evidence type="ECO:0000313" key="1">
    <source>
        <dbReference type="EMBL" id="REG85341.1"/>
    </source>
</evidence>
<evidence type="ECO:0000313" key="2">
    <source>
        <dbReference type="Proteomes" id="UP000256405"/>
    </source>
</evidence>